<comment type="caution">
    <text evidence="1">The sequence shown here is derived from an EMBL/GenBank/DDBJ whole genome shotgun (WGS) entry which is preliminary data.</text>
</comment>
<accession>A0A2K0AX47</accession>
<dbReference type="Proteomes" id="UP000053523">
    <property type="component" value="Unassembled WGS sequence"/>
</dbReference>
<evidence type="ECO:0000313" key="2">
    <source>
        <dbReference type="Proteomes" id="UP000053523"/>
    </source>
</evidence>
<dbReference type="RefSeq" id="WP_151370742.1">
    <property type="nucleotide sequence ID" value="NZ_JAKVGY010000010.1"/>
</dbReference>
<name>A0A2K0AX47_STAHA</name>
<protein>
    <submittedName>
        <fullName evidence="1">Uncharacterized protein</fullName>
    </submittedName>
</protein>
<dbReference type="AlphaFoldDB" id="A0A2K0AX47"/>
<evidence type="ECO:0000313" key="1">
    <source>
        <dbReference type="EMBL" id="PNN29615.1"/>
    </source>
</evidence>
<organism evidence="1 2">
    <name type="scientific">Staphylococcus haemolyticus</name>
    <dbReference type="NCBI Taxonomy" id="1283"/>
    <lineage>
        <taxon>Bacteria</taxon>
        <taxon>Bacillati</taxon>
        <taxon>Bacillota</taxon>
        <taxon>Bacilli</taxon>
        <taxon>Bacillales</taxon>
        <taxon>Staphylococcaceae</taxon>
        <taxon>Staphylococcus</taxon>
    </lineage>
</organism>
<sequence>MDNKEEAISMLEKIKVSYLQSDNNDKINGDEEIPNNPLETVLFEILNIEIAIPTLQQIESILGESDVSFCGFLKSDQKGSVKLLFSNPSMELESNLGNETMAEQVAKTYINEEKEPKLALT</sequence>
<reference evidence="1 2" key="1">
    <citation type="submission" date="2017-12" db="EMBL/GenBank/DDBJ databases">
        <title>FDA dAtabase for Regulatory Grade micrObial Sequences (FDA-ARGOS): Supporting development and validation of Infectious Disease Dx tests.</title>
        <authorList>
            <person name="Hoffmann M."/>
            <person name="Allard M."/>
            <person name="Evans P."/>
            <person name="Brown E."/>
            <person name="Tallon L."/>
            <person name="Sadzewicz L."/>
            <person name="Sengamalay N."/>
            <person name="Ott S."/>
            <person name="Godinez A."/>
            <person name="Nagaraj S."/>
            <person name="Vavikolanu K."/>
            <person name="Aluvathingal J."/>
            <person name="Nadendla S."/>
            <person name="Sichtig H."/>
        </authorList>
    </citation>
    <scope>NUCLEOTIDE SEQUENCE [LARGE SCALE GENOMIC DNA]</scope>
    <source>
        <strain evidence="1 2">FDAARGOS_148</strain>
    </source>
</reference>
<proteinExistence type="predicted"/>
<dbReference type="EMBL" id="LORN02000007">
    <property type="protein sequence ID" value="PNN29615.1"/>
    <property type="molecule type" value="Genomic_DNA"/>
</dbReference>
<gene>
    <name evidence="1" type="ORF">AL503_002210</name>
</gene>